<name>A0A1R3KU10_COCAP</name>
<gene>
    <name evidence="2" type="ORF">CCACVL1_00890</name>
</gene>
<dbReference type="Proteomes" id="UP000188268">
    <property type="component" value="Unassembled WGS sequence"/>
</dbReference>
<dbReference type="EMBL" id="AWWV01002254">
    <property type="protein sequence ID" value="OMP10537.1"/>
    <property type="molecule type" value="Genomic_DNA"/>
</dbReference>
<feature type="region of interest" description="Disordered" evidence="1">
    <location>
        <begin position="1"/>
        <end position="23"/>
    </location>
</feature>
<evidence type="ECO:0000313" key="3">
    <source>
        <dbReference type="Proteomes" id="UP000188268"/>
    </source>
</evidence>
<dbReference type="Gramene" id="OMP10537">
    <property type="protein sequence ID" value="OMP10537"/>
    <property type="gene ID" value="CCACVL1_00890"/>
</dbReference>
<comment type="caution">
    <text evidence="2">The sequence shown here is derived from an EMBL/GenBank/DDBJ whole genome shotgun (WGS) entry which is preliminary data.</text>
</comment>
<organism evidence="2 3">
    <name type="scientific">Corchorus capsularis</name>
    <name type="common">Jute</name>
    <dbReference type="NCBI Taxonomy" id="210143"/>
    <lineage>
        <taxon>Eukaryota</taxon>
        <taxon>Viridiplantae</taxon>
        <taxon>Streptophyta</taxon>
        <taxon>Embryophyta</taxon>
        <taxon>Tracheophyta</taxon>
        <taxon>Spermatophyta</taxon>
        <taxon>Magnoliopsida</taxon>
        <taxon>eudicotyledons</taxon>
        <taxon>Gunneridae</taxon>
        <taxon>Pentapetalae</taxon>
        <taxon>rosids</taxon>
        <taxon>malvids</taxon>
        <taxon>Malvales</taxon>
        <taxon>Malvaceae</taxon>
        <taxon>Grewioideae</taxon>
        <taxon>Apeibeae</taxon>
        <taxon>Corchorus</taxon>
    </lineage>
</organism>
<proteinExistence type="predicted"/>
<keyword evidence="3" id="KW-1185">Reference proteome</keyword>
<reference evidence="2 3" key="1">
    <citation type="submission" date="2013-09" db="EMBL/GenBank/DDBJ databases">
        <title>Corchorus capsularis genome sequencing.</title>
        <authorList>
            <person name="Alam M."/>
            <person name="Haque M.S."/>
            <person name="Islam M.S."/>
            <person name="Emdad E.M."/>
            <person name="Islam M.M."/>
            <person name="Ahmed B."/>
            <person name="Halim A."/>
            <person name="Hossen Q.M.M."/>
            <person name="Hossain M.Z."/>
            <person name="Ahmed R."/>
            <person name="Khan M.M."/>
            <person name="Islam R."/>
            <person name="Rashid M.M."/>
            <person name="Khan S.A."/>
            <person name="Rahman M.S."/>
            <person name="Alam M."/>
        </authorList>
    </citation>
    <scope>NUCLEOTIDE SEQUENCE [LARGE SCALE GENOMIC DNA]</scope>
    <source>
        <strain evidence="3">cv. CVL-1</strain>
        <tissue evidence="2">Whole seedling</tissue>
    </source>
</reference>
<protein>
    <submittedName>
        <fullName evidence="2">Uncharacterized protein</fullName>
    </submittedName>
</protein>
<accession>A0A1R3KU10</accession>
<sequence>DYVPGSLDRNPKMKRETKNITTV</sequence>
<evidence type="ECO:0000256" key="1">
    <source>
        <dbReference type="SAM" id="MobiDB-lite"/>
    </source>
</evidence>
<feature type="non-terminal residue" evidence="2">
    <location>
        <position position="1"/>
    </location>
</feature>
<dbReference type="AlphaFoldDB" id="A0A1R3KU10"/>
<evidence type="ECO:0000313" key="2">
    <source>
        <dbReference type="EMBL" id="OMP10537.1"/>
    </source>
</evidence>
<feature type="compositionally biased region" description="Basic and acidic residues" evidence="1">
    <location>
        <begin position="9"/>
        <end position="23"/>
    </location>
</feature>